<evidence type="ECO:0000313" key="2">
    <source>
        <dbReference type="EMBL" id="KAJ4434935.1"/>
    </source>
</evidence>
<reference evidence="2 3" key="1">
    <citation type="journal article" date="2022" name="Allergy">
        <title>Genome assembly and annotation of Periplaneta americana reveal a comprehensive cockroach allergen profile.</title>
        <authorList>
            <person name="Wang L."/>
            <person name="Xiong Q."/>
            <person name="Saelim N."/>
            <person name="Wang L."/>
            <person name="Nong W."/>
            <person name="Wan A.T."/>
            <person name="Shi M."/>
            <person name="Liu X."/>
            <person name="Cao Q."/>
            <person name="Hui J.H.L."/>
            <person name="Sookrung N."/>
            <person name="Leung T.F."/>
            <person name="Tungtrongchitr A."/>
            <person name="Tsui S.K.W."/>
        </authorList>
    </citation>
    <scope>NUCLEOTIDE SEQUENCE [LARGE SCALE GENOMIC DNA]</scope>
    <source>
        <strain evidence="2">PWHHKU_190912</strain>
    </source>
</reference>
<evidence type="ECO:0000256" key="1">
    <source>
        <dbReference type="SAM" id="MobiDB-lite"/>
    </source>
</evidence>
<organism evidence="2 3">
    <name type="scientific">Periplaneta americana</name>
    <name type="common">American cockroach</name>
    <name type="synonym">Blatta americana</name>
    <dbReference type="NCBI Taxonomy" id="6978"/>
    <lineage>
        <taxon>Eukaryota</taxon>
        <taxon>Metazoa</taxon>
        <taxon>Ecdysozoa</taxon>
        <taxon>Arthropoda</taxon>
        <taxon>Hexapoda</taxon>
        <taxon>Insecta</taxon>
        <taxon>Pterygota</taxon>
        <taxon>Neoptera</taxon>
        <taxon>Polyneoptera</taxon>
        <taxon>Dictyoptera</taxon>
        <taxon>Blattodea</taxon>
        <taxon>Blattoidea</taxon>
        <taxon>Blattidae</taxon>
        <taxon>Blattinae</taxon>
        <taxon>Periplaneta</taxon>
    </lineage>
</organism>
<keyword evidence="3" id="KW-1185">Reference proteome</keyword>
<proteinExistence type="predicted"/>
<dbReference type="EMBL" id="JAJSOF020000025">
    <property type="protein sequence ID" value="KAJ4434935.1"/>
    <property type="molecule type" value="Genomic_DNA"/>
</dbReference>
<accession>A0ABQ8SLA2</accession>
<dbReference type="Proteomes" id="UP001148838">
    <property type="component" value="Unassembled WGS sequence"/>
</dbReference>
<feature type="region of interest" description="Disordered" evidence="1">
    <location>
        <begin position="84"/>
        <end position="122"/>
    </location>
</feature>
<protein>
    <submittedName>
        <fullName evidence="2">Uncharacterized protein</fullName>
    </submittedName>
</protein>
<gene>
    <name evidence="2" type="ORF">ANN_23507</name>
</gene>
<feature type="compositionally biased region" description="Polar residues" evidence="1">
    <location>
        <begin position="89"/>
        <end position="103"/>
    </location>
</feature>
<comment type="caution">
    <text evidence="2">The sequence shown here is derived from an EMBL/GenBank/DDBJ whole genome shotgun (WGS) entry which is preliminary data.</text>
</comment>
<evidence type="ECO:0000313" key="3">
    <source>
        <dbReference type="Proteomes" id="UP001148838"/>
    </source>
</evidence>
<name>A0ABQ8SLA2_PERAM</name>
<sequence>MERGWYKETERDGIASSRKGELLRNNRRHRVLGAIACLLRNKGWEVHEEVHCITEDDSHRRADIIAISRQQQKAIIIDPTIRMERDPNQAHQGPQAKPSTRNSYLLAWPPKSPDLTPPDFFV</sequence>